<dbReference type="PANTHER" id="PTHR43384">
    <property type="entry name" value="SEPTUM SITE-DETERMINING PROTEIN MIND HOMOLOG, CHLOROPLASTIC-RELATED"/>
    <property type="match status" value="1"/>
</dbReference>
<dbReference type="SUPFAM" id="SSF52540">
    <property type="entry name" value="P-loop containing nucleoside triphosphate hydrolases"/>
    <property type="match status" value="1"/>
</dbReference>
<evidence type="ECO:0000313" key="4">
    <source>
        <dbReference type="EMBL" id="SDZ76273.1"/>
    </source>
</evidence>
<keyword evidence="4" id="KW-0969">Cilium</keyword>
<dbReference type="AlphaFoldDB" id="A0A1H3VN99"/>
<evidence type="ECO:0000256" key="2">
    <source>
        <dbReference type="ARBA" id="ARBA00022840"/>
    </source>
</evidence>
<keyword evidence="4" id="KW-0282">Flagellum</keyword>
<feature type="region of interest" description="Disordered" evidence="3">
    <location>
        <begin position="117"/>
        <end position="139"/>
    </location>
</feature>
<dbReference type="GO" id="GO:0005829">
    <property type="term" value="C:cytosol"/>
    <property type="evidence" value="ECO:0007669"/>
    <property type="project" value="TreeGrafter"/>
</dbReference>
<name>A0A1H3VN99_9ACTO</name>
<keyword evidence="4" id="KW-0966">Cell projection</keyword>
<dbReference type="Gene3D" id="3.40.50.300">
    <property type="entry name" value="P-loop containing nucleotide triphosphate hydrolases"/>
    <property type="match status" value="1"/>
</dbReference>
<dbReference type="Proteomes" id="UP000199288">
    <property type="component" value="Unassembled WGS sequence"/>
</dbReference>
<dbReference type="RefSeq" id="WP_092561007.1">
    <property type="nucleotide sequence ID" value="NZ_FNQV01000001.1"/>
</dbReference>
<sequence length="429" mass="44480">MSVGVLIAVTGKLEPLLVRALTNHRGEVSVVRRCGDVGELLAAAAAGIGGIGVLDASGGDVSAQVVADLARHGVRALLLAHPDDVERTAALGAAATLPLDTPPAEIAERIAELAYRGEEPEPEAEAAAMPPPPPSPTRRQLRAEAKVGREARIIAVWGPPGSHGRSSLAAALAHALVRYGRVLLIDADLAAPSLTPRLGILDDVSGLATLSRRANQGRLDEEVLAGAVIASHGFDLVTGIGRADRWRDISTATIEPILALAREHYDAIVIDVESVPWPAADGYDQFGAQPGAVREEILAAADDVLVVAQADTVSIARLITHVQSHPVTEREHVVVTAVRNAAAGSDAARSVLEVLSRFTSVERATLISDERKALDAALLAGAPITQSAPHCAMSLVVGELASELMGTAAPARPSVLKRLAATFSRSAAT</sequence>
<proteinExistence type="predicted"/>
<dbReference type="GO" id="GO:0005524">
    <property type="term" value="F:ATP binding"/>
    <property type="evidence" value="ECO:0007669"/>
    <property type="project" value="UniProtKB-KW"/>
</dbReference>
<dbReference type="InterPro" id="IPR050625">
    <property type="entry name" value="ParA/MinD_ATPase"/>
</dbReference>
<dbReference type="GO" id="GO:0016887">
    <property type="term" value="F:ATP hydrolysis activity"/>
    <property type="evidence" value="ECO:0007669"/>
    <property type="project" value="TreeGrafter"/>
</dbReference>
<dbReference type="InterPro" id="IPR027417">
    <property type="entry name" value="P-loop_NTPase"/>
</dbReference>
<dbReference type="GO" id="GO:0009898">
    <property type="term" value="C:cytoplasmic side of plasma membrane"/>
    <property type="evidence" value="ECO:0007669"/>
    <property type="project" value="TreeGrafter"/>
</dbReference>
<keyword evidence="5" id="KW-1185">Reference proteome</keyword>
<dbReference type="PANTHER" id="PTHR43384:SF6">
    <property type="entry name" value="SEPTUM SITE-DETERMINING PROTEIN MIND HOMOLOG, CHLOROPLASTIC"/>
    <property type="match status" value="1"/>
</dbReference>
<organism evidence="4 5">
    <name type="scientific">Bowdeniella nasicola</name>
    <dbReference type="NCBI Taxonomy" id="208480"/>
    <lineage>
        <taxon>Bacteria</taxon>
        <taxon>Bacillati</taxon>
        <taxon>Actinomycetota</taxon>
        <taxon>Actinomycetes</taxon>
        <taxon>Actinomycetales</taxon>
        <taxon>Actinomycetaceae</taxon>
        <taxon>Bowdeniella</taxon>
    </lineage>
</organism>
<protein>
    <submittedName>
        <fullName evidence="4">MinD-like ATPase involved in chromosome partitioning or flagellar assembly</fullName>
    </submittedName>
</protein>
<evidence type="ECO:0000256" key="3">
    <source>
        <dbReference type="SAM" id="MobiDB-lite"/>
    </source>
</evidence>
<keyword evidence="2" id="KW-0067">ATP-binding</keyword>
<keyword evidence="1" id="KW-0547">Nucleotide-binding</keyword>
<reference evidence="5" key="1">
    <citation type="submission" date="2016-10" db="EMBL/GenBank/DDBJ databases">
        <authorList>
            <person name="Varghese N."/>
            <person name="Submissions S."/>
        </authorList>
    </citation>
    <scope>NUCLEOTIDE SEQUENCE [LARGE SCALE GENOMIC DNA]</scope>
    <source>
        <strain evidence="5">KPR-1</strain>
    </source>
</reference>
<gene>
    <name evidence="4" type="ORF">SAMN02910418_00158</name>
</gene>
<evidence type="ECO:0000313" key="5">
    <source>
        <dbReference type="Proteomes" id="UP000199288"/>
    </source>
</evidence>
<dbReference type="EMBL" id="FNQV01000001">
    <property type="protein sequence ID" value="SDZ76273.1"/>
    <property type="molecule type" value="Genomic_DNA"/>
</dbReference>
<accession>A0A1H3VN99</accession>
<evidence type="ECO:0000256" key="1">
    <source>
        <dbReference type="ARBA" id="ARBA00022741"/>
    </source>
</evidence>
<dbReference type="OrthoDB" id="3217709at2"/>
<dbReference type="GO" id="GO:0051782">
    <property type="term" value="P:negative regulation of cell division"/>
    <property type="evidence" value="ECO:0007669"/>
    <property type="project" value="TreeGrafter"/>
</dbReference>